<dbReference type="CDD" id="cd05286">
    <property type="entry name" value="QOR2"/>
    <property type="match status" value="1"/>
</dbReference>
<protein>
    <submittedName>
        <fullName evidence="4">Quinone oxidoreductase</fullName>
    </submittedName>
</protein>
<accession>A0A8B2NTW2</accession>
<dbReference type="Gene3D" id="3.40.50.720">
    <property type="entry name" value="NAD(P)-binding Rossmann-like Domain"/>
    <property type="match status" value="1"/>
</dbReference>
<feature type="domain" description="Enoyl reductase (ER)" evidence="3">
    <location>
        <begin position="11"/>
        <end position="323"/>
    </location>
</feature>
<dbReference type="InterPro" id="IPR047618">
    <property type="entry name" value="QOR-like"/>
</dbReference>
<keyword evidence="1" id="KW-0521">NADP</keyword>
<sequence>MTHAIVLDEPGDPDVLQWRPIDDPVAGEGELVVRHTAIGLNFIDTYFRTGLYKSPTGYPLIVGSEAAGVVEEVGPGVEGFSVGDRIAYGFALGSYTERRSLAASAALKIPDGVDDRTAAAMMLKGMTARYLLCETHKVTPETTLLFHAAAGGVGSIAGQWAKAIGATTIGTVGSAEKAEIARANGYTHVINYNEEDFVARVKEITGGKGCDVVYDSVGKDTYPGSLQCLRPLGLYALFGQSSGVVRDFSLADLAKYGSLFATRPGLGTYVATRERLEANAADLFEMVRSGKVKIPVERTFALKDAAEAHRALEGRRTTGSTVLIP</sequence>
<dbReference type="InterPro" id="IPR020843">
    <property type="entry name" value="ER"/>
</dbReference>
<dbReference type="Pfam" id="PF08240">
    <property type="entry name" value="ADH_N"/>
    <property type="match status" value="1"/>
</dbReference>
<dbReference type="InterPro" id="IPR036291">
    <property type="entry name" value="NAD(P)-bd_dom_sf"/>
</dbReference>
<keyword evidence="2" id="KW-0560">Oxidoreductase</keyword>
<dbReference type="NCBIfam" id="NF008024">
    <property type="entry name" value="PRK10754.1"/>
    <property type="match status" value="1"/>
</dbReference>
<dbReference type="PANTHER" id="PTHR48106:SF13">
    <property type="entry name" value="QUINONE OXIDOREDUCTASE-RELATED"/>
    <property type="match status" value="1"/>
</dbReference>
<dbReference type="InterPro" id="IPR013154">
    <property type="entry name" value="ADH-like_N"/>
</dbReference>
<comment type="caution">
    <text evidence="4">The sequence shown here is derived from an EMBL/GenBank/DDBJ whole genome shotgun (WGS) entry which is preliminary data.</text>
</comment>
<evidence type="ECO:0000313" key="4">
    <source>
        <dbReference type="EMBL" id="RAI00603.1"/>
    </source>
</evidence>
<gene>
    <name evidence="4" type="ORF">DLJ53_15200</name>
</gene>
<reference evidence="4 5" key="1">
    <citation type="submission" date="2018-05" db="EMBL/GenBank/DDBJ databases">
        <title>Acuticoccus sediminis sp. nov., isolated from deep-sea sediment of Indian Ocean.</title>
        <authorList>
            <person name="Liu X."/>
            <person name="Lai Q."/>
            <person name="Du Y."/>
            <person name="Sun F."/>
            <person name="Zhang X."/>
            <person name="Wang S."/>
            <person name="Shao Z."/>
        </authorList>
    </citation>
    <scope>NUCLEOTIDE SEQUENCE [LARGE SCALE GENOMIC DNA]</scope>
    <source>
        <strain evidence="4 5">PTG4-2</strain>
    </source>
</reference>
<dbReference type="EMBL" id="QHHQ01000003">
    <property type="protein sequence ID" value="RAI00603.1"/>
    <property type="molecule type" value="Genomic_DNA"/>
</dbReference>
<dbReference type="RefSeq" id="WP_111346697.1">
    <property type="nucleotide sequence ID" value="NZ_JAIWKD010000008.1"/>
</dbReference>
<organism evidence="4 5">
    <name type="scientific">Acuticoccus sediminis</name>
    <dbReference type="NCBI Taxonomy" id="2184697"/>
    <lineage>
        <taxon>Bacteria</taxon>
        <taxon>Pseudomonadati</taxon>
        <taxon>Pseudomonadota</taxon>
        <taxon>Alphaproteobacteria</taxon>
        <taxon>Hyphomicrobiales</taxon>
        <taxon>Amorphaceae</taxon>
        <taxon>Acuticoccus</taxon>
    </lineage>
</organism>
<keyword evidence="5" id="KW-1185">Reference proteome</keyword>
<dbReference type="AlphaFoldDB" id="A0A8B2NTW2"/>
<dbReference type="Gene3D" id="3.90.180.10">
    <property type="entry name" value="Medium-chain alcohol dehydrogenases, catalytic domain"/>
    <property type="match status" value="1"/>
</dbReference>
<dbReference type="PANTHER" id="PTHR48106">
    <property type="entry name" value="QUINONE OXIDOREDUCTASE PIG3-RELATED"/>
    <property type="match status" value="1"/>
</dbReference>
<dbReference type="Proteomes" id="UP000249590">
    <property type="component" value="Unassembled WGS sequence"/>
</dbReference>
<dbReference type="SMART" id="SM00829">
    <property type="entry name" value="PKS_ER"/>
    <property type="match status" value="1"/>
</dbReference>
<dbReference type="SUPFAM" id="SSF51735">
    <property type="entry name" value="NAD(P)-binding Rossmann-fold domains"/>
    <property type="match status" value="1"/>
</dbReference>
<dbReference type="OrthoDB" id="9805883at2"/>
<evidence type="ECO:0000313" key="5">
    <source>
        <dbReference type="Proteomes" id="UP000249590"/>
    </source>
</evidence>
<dbReference type="Pfam" id="PF00107">
    <property type="entry name" value="ADH_zinc_N"/>
    <property type="match status" value="1"/>
</dbReference>
<dbReference type="InterPro" id="IPR013149">
    <property type="entry name" value="ADH-like_C"/>
</dbReference>
<dbReference type="GO" id="GO:0005829">
    <property type="term" value="C:cytosol"/>
    <property type="evidence" value="ECO:0007669"/>
    <property type="project" value="TreeGrafter"/>
</dbReference>
<dbReference type="SUPFAM" id="SSF50129">
    <property type="entry name" value="GroES-like"/>
    <property type="match status" value="1"/>
</dbReference>
<name>A0A8B2NTW2_9HYPH</name>
<dbReference type="GO" id="GO:0035925">
    <property type="term" value="F:mRNA 3'-UTR AU-rich region binding"/>
    <property type="evidence" value="ECO:0007669"/>
    <property type="project" value="TreeGrafter"/>
</dbReference>
<dbReference type="GO" id="GO:0003960">
    <property type="term" value="F:quinone reductase (NADPH) activity"/>
    <property type="evidence" value="ECO:0007669"/>
    <property type="project" value="InterPro"/>
</dbReference>
<evidence type="ECO:0000256" key="1">
    <source>
        <dbReference type="ARBA" id="ARBA00022857"/>
    </source>
</evidence>
<dbReference type="GO" id="GO:0070402">
    <property type="term" value="F:NADPH binding"/>
    <property type="evidence" value="ECO:0007669"/>
    <property type="project" value="TreeGrafter"/>
</dbReference>
<dbReference type="InterPro" id="IPR011032">
    <property type="entry name" value="GroES-like_sf"/>
</dbReference>
<dbReference type="FunFam" id="3.40.50.720:FF:000053">
    <property type="entry name" value="Quinone oxidoreductase 1"/>
    <property type="match status" value="1"/>
</dbReference>
<proteinExistence type="predicted"/>
<evidence type="ECO:0000259" key="3">
    <source>
        <dbReference type="SMART" id="SM00829"/>
    </source>
</evidence>
<evidence type="ECO:0000256" key="2">
    <source>
        <dbReference type="ARBA" id="ARBA00023002"/>
    </source>
</evidence>